<dbReference type="Proteomes" id="UP000015105">
    <property type="component" value="Chromosome 7D"/>
</dbReference>
<evidence type="ECO:0008006" key="5">
    <source>
        <dbReference type="Google" id="ProtNLM"/>
    </source>
</evidence>
<organism evidence="3 4">
    <name type="scientific">Aegilops tauschii subsp. strangulata</name>
    <name type="common">Goatgrass</name>
    <dbReference type="NCBI Taxonomy" id="200361"/>
    <lineage>
        <taxon>Eukaryota</taxon>
        <taxon>Viridiplantae</taxon>
        <taxon>Streptophyta</taxon>
        <taxon>Embryophyta</taxon>
        <taxon>Tracheophyta</taxon>
        <taxon>Spermatophyta</taxon>
        <taxon>Magnoliopsida</taxon>
        <taxon>Liliopsida</taxon>
        <taxon>Poales</taxon>
        <taxon>Poaceae</taxon>
        <taxon>BOP clade</taxon>
        <taxon>Pooideae</taxon>
        <taxon>Triticodae</taxon>
        <taxon>Triticeae</taxon>
        <taxon>Triticinae</taxon>
        <taxon>Aegilops</taxon>
    </lineage>
</organism>
<evidence type="ECO:0000256" key="1">
    <source>
        <dbReference type="SAM" id="Phobius"/>
    </source>
</evidence>
<feature type="transmembrane region" description="Helical" evidence="1">
    <location>
        <begin position="148"/>
        <end position="173"/>
    </location>
</feature>
<keyword evidence="2" id="KW-0732">Signal</keyword>
<feature type="chain" id="PRO_5019508986" description="THH1/TOM1/TOM3 domain-containing protein" evidence="2">
    <location>
        <begin position="21"/>
        <end position="315"/>
    </location>
</feature>
<reference evidence="3" key="3">
    <citation type="journal article" date="2017" name="Nature">
        <title>Genome sequence of the progenitor of the wheat D genome Aegilops tauschii.</title>
        <authorList>
            <person name="Luo M.C."/>
            <person name="Gu Y.Q."/>
            <person name="Puiu D."/>
            <person name="Wang H."/>
            <person name="Twardziok S.O."/>
            <person name="Deal K.R."/>
            <person name="Huo N."/>
            <person name="Zhu T."/>
            <person name="Wang L."/>
            <person name="Wang Y."/>
            <person name="McGuire P.E."/>
            <person name="Liu S."/>
            <person name="Long H."/>
            <person name="Ramasamy R.K."/>
            <person name="Rodriguez J.C."/>
            <person name="Van S.L."/>
            <person name="Yuan L."/>
            <person name="Wang Z."/>
            <person name="Xia Z."/>
            <person name="Xiao L."/>
            <person name="Anderson O.D."/>
            <person name="Ouyang S."/>
            <person name="Liang Y."/>
            <person name="Zimin A.V."/>
            <person name="Pertea G."/>
            <person name="Qi P."/>
            <person name="Bennetzen J.L."/>
            <person name="Dai X."/>
            <person name="Dawson M.W."/>
            <person name="Muller H.G."/>
            <person name="Kugler K."/>
            <person name="Rivarola-Duarte L."/>
            <person name="Spannagl M."/>
            <person name="Mayer K.F.X."/>
            <person name="Lu F.H."/>
            <person name="Bevan M.W."/>
            <person name="Leroy P."/>
            <person name="Li P."/>
            <person name="You F.M."/>
            <person name="Sun Q."/>
            <person name="Liu Z."/>
            <person name="Lyons E."/>
            <person name="Wicker T."/>
            <person name="Salzberg S.L."/>
            <person name="Devos K.M."/>
            <person name="Dvorak J."/>
        </authorList>
    </citation>
    <scope>NUCLEOTIDE SEQUENCE [LARGE SCALE GENOMIC DNA]</scope>
    <source>
        <strain evidence="3">cv. AL8/78</strain>
    </source>
</reference>
<keyword evidence="1" id="KW-0812">Transmembrane</keyword>
<dbReference type="Gramene" id="AET7Gv21166200.1">
    <property type="protein sequence ID" value="AET7Gv21166200.1"/>
    <property type="gene ID" value="AET7Gv21166200"/>
</dbReference>
<accession>A0A453SZ54</accession>
<dbReference type="PANTHER" id="PTHR33133:SF15">
    <property type="entry name" value="DUF4220 DOMAIN-CONTAINING PROTEIN"/>
    <property type="match status" value="1"/>
</dbReference>
<keyword evidence="4" id="KW-1185">Reference proteome</keyword>
<proteinExistence type="predicted"/>
<reference evidence="3" key="4">
    <citation type="submission" date="2019-03" db="UniProtKB">
        <authorList>
            <consortium name="EnsemblPlants"/>
        </authorList>
    </citation>
    <scope>IDENTIFICATION</scope>
</reference>
<evidence type="ECO:0000313" key="3">
    <source>
        <dbReference type="EnsemblPlants" id="AET7Gv21166200.1"/>
    </source>
</evidence>
<feature type="transmembrane region" description="Helical" evidence="1">
    <location>
        <begin position="274"/>
        <end position="297"/>
    </location>
</feature>
<dbReference type="PANTHER" id="PTHR33133">
    <property type="entry name" value="OS08G0107100 PROTEIN-RELATED"/>
    <property type="match status" value="1"/>
</dbReference>
<feature type="transmembrane region" description="Helical" evidence="1">
    <location>
        <begin position="238"/>
        <end position="262"/>
    </location>
</feature>
<evidence type="ECO:0000313" key="4">
    <source>
        <dbReference type="Proteomes" id="UP000015105"/>
    </source>
</evidence>
<reference evidence="4" key="2">
    <citation type="journal article" date="2017" name="Nat. Plants">
        <title>The Aegilops tauschii genome reveals multiple impacts of transposons.</title>
        <authorList>
            <person name="Zhao G."/>
            <person name="Zou C."/>
            <person name="Li K."/>
            <person name="Wang K."/>
            <person name="Li T."/>
            <person name="Gao L."/>
            <person name="Zhang X."/>
            <person name="Wang H."/>
            <person name="Yang Z."/>
            <person name="Liu X."/>
            <person name="Jiang W."/>
            <person name="Mao L."/>
            <person name="Kong X."/>
            <person name="Jiao Y."/>
            <person name="Jia J."/>
        </authorList>
    </citation>
    <scope>NUCLEOTIDE SEQUENCE [LARGE SCALE GENOMIC DNA]</scope>
    <source>
        <strain evidence="4">cv. AL8/78</strain>
    </source>
</reference>
<reference evidence="4" key="1">
    <citation type="journal article" date="2014" name="Science">
        <title>Ancient hybridizations among the ancestral genomes of bread wheat.</title>
        <authorList>
            <consortium name="International Wheat Genome Sequencing Consortium,"/>
            <person name="Marcussen T."/>
            <person name="Sandve S.R."/>
            <person name="Heier L."/>
            <person name="Spannagl M."/>
            <person name="Pfeifer M."/>
            <person name="Jakobsen K.S."/>
            <person name="Wulff B.B."/>
            <person name="Steuernagel B."/>
            <person name="Mayer K.F."/>
            <person name="Olsen O.A."/>
        </authorList>
    </citation>
    <scope>NUCLEOTIDE SEQUENCE [LARGE SCALE GENOMIC DNA]</scope>
    <source>
        <strain evidence="4">cv. AL8/78</strain>
    </source>
</reference>
<keyword evidence="1" id="KW-1133">Transmembrane helix</keyword>
<dbReference type="STRING" id="200361.A0A453SZ54"/>
<dbReference type="AlphaFoldDB" id="A0A453SZ54"/>
<feature type="signal peptide" evidence="2">
    <location>
        <begin position="1"/>
        <end position="20"/>
    </location>
</feature>
<evidence type="ECO:0000256" key="2">
    <source>
        <dbReference type="SAM" id="SignalP"/>
    </source>
</evidence>
<sequence>SQSSLPFIHVSLCLFSPASALSSRSLSSSLSMEEAAPALRPLGLVGIFHEALRVARSHPPGSALLAGQVLVLTMSFLAHIAICPALFPHALASSNAGAGLLRLAANWAPFFLVEAAFHLAIAVQSFGATAFVVFSVRPRYGVRDDRAWRLVVTSFDAFLLLLGCTALFGTAAWCGVQLALVALLLLVGGVYFAGAGHIGSVWRVGSVMMVLEDAWGFRALCMSDELLLDARMFWAPSAVAVFTLTLVGCILAVQLAFSALVVHDVMGLGVWLRVAAGVVMTVALWAALMAGLVFFVCNSHHPESFVNVANVGRRL</sequence>
<feature type="transmembrane region" description="Helical" evidence="1">
    <location>
        <begin position="107"/>
        <end position="136"/>
    </location>
</feature>
<keyword evidence="1" id="KW-0472">Membrane</keyword>
<reference evidence="3" key="5">
    <citation type="journal article" date="2021" name="G3 (Bethesda)">
        <title>Aegilops tauschii genome assembly Aet v5.0 features greater sequence contiguity and improved annotation.</title>
        <authorList>
            <person name="Wang L."/>
            <person name="Zhu T."/>
            <person name="Rodriguez J.C."/>
            <person name="Deal K.R."/>
            <person name="Dubcovsky J."/>
            <person name="McGuire P.E."/>
            <person name="Lux T."/>
            <person name="Spannagl M."/>
            <person name="Mayer K.F.X."/>
            <person name="Baldrich P."/>
            <person name="Meyers B.C."/>
            <person name="Huo N."/>
            <person name="Gu Y.Q."/>
            <person name="Zhou H."/>
            <person name="Devos K.M."/>
            <person name="Bennetzen J.L."/>
            <person name="Unver T."/>
            <person name="Budak H."/>
            <person name="Gulick P.J."/>
            <person name="Galiba G."/>
            <person name="Kalapos B."/>
            <person name="Nelson D.R."/>
            <person name="Li P."/>
            <person name="You F.M."/>
            <person name="Luo M.C."/>
            <person name="Dvorak J."/>
        </authorList>
    </citation>
    <scope>NUCLEOTIDE SEQUENCE [LARGE SCALE GENOMIC DNA]</scope>
    <source>
        <strain evidence="3">cv. AL8/78</strain>
    </source>
</reference>
<dbReference type="EnsemblPlants" id="AET7Gv21166200.1">
    <property type="protein sequence ID" value="AET7Gv21166200.1"/>
    <property type="gene ID" value="AET7Gv21166200"/>
</dbReference>
<name>A0A453SZ54_AEGTS</name>
<feature type="transmembrane region" description="Helical" evidence="1">
    <location>
        <begin position="64"/>
        <end position="87"/>
    </location>
</feature>
<feature type="transmembrane region" description="Helical" evidence="1">
    <location>
        <begin position="179"/>
        <end position="202"/>
    </location>
</feature>
<protein>
    <recommendedName>
        <fullName evidence="5">THH1/TOM1/TOM3 domain-containing protein</fullName>
    </recommendedName>
</protein>